<comment type="caution">
    <text evidence="1">The sequence shown here is derived from an EMBL/GenBank/DDBJ whole genome shotgun (WGS) entry which is preliminary data.</text>
</comment>
<sequence length="162" mass="18224">MLISSETPIAFVVGSPLTAKLFATTLRREGVAPLLVPANTLLQTCSRWKAPNPQLLIWEWQRDAALRETMTMLKIFHVWMPGTSILLYGWQVGMQGVQQMFACMVLRLEGLHVHLLSKPFQTQACQDALNTYLPQRSKQDIDHIPSLSCEGGPYTVFAKEVL</sequence>
<reference evidence="1" key="1">
    <citation type="submission" date="2020-10" db="EMBL/GenBank/DDBJ databases">
        <title>Taxonomic study of unclassified bacteria belonging to the class Ktedonobacteria.</title>
        <authorList>
            <person name="Yabe S."/>
            <person name="Wang C.M."/>
            <person name="Zheng Y."/>
            <person name="Sakai Y."/>
            <person name="Cavaletti L."/>
            <person name="Monciardini P."/>
            <person name="Donadio S."/>
        </authorList>
    </citation>
    <scope>NUCLEOTIDE SEQUENCE</scope>
    <source>
        <strain evidence="1">SOSP1-1</strain>
    </source>
</reference>
<proteinExistence type="predicted"/>
<protein>
    <submittedName>
        <fullName evidence="1">Uncharacterized protein</fullName>
    </submittedName>
</protein>
<dbReference type="EMBL" id="BNJF01000008">
    <property type="protein sequence ID" value="GHO50316.1"/>
    <property type="molecule type" value="Genomic_DNA"/>
</dbReference>
<gene>
    <name evidence="1" type="ORF">KSX_84790</name>
</gene>
<evidence type="ECO:0000313" key="2">
    <source>
        <dbReference type="Proteomes" id="UP000612362"/>
    </source>
</evidence>
<evidence type="ECO:0000313" key="1">
    <source>
        <dbReference type="EMBL" id="GHO50316.1"/>
    </source>
</evidence>
<dbReference type="Proteomes" id="UP000612362">
    <property type="component" value="Unassembled WGS sequence"/>
</dbReference>
<name>A0A8J3I805_9CHLR</name>
<organism evidence="1 2">
    <name type="scientific">Ktedonospora formicarum</name>
    <dbReference type="NCBI Taxonomy" id="2778364"/>
    <lineage>
        <taxon>Bacteria</taxon>
        <taxon>Bacillati</taxon>
        <taxon>Chloroflexota</taxon>
        <taxon>Ktedonobacteria</taxon>
        <taxon>Ktedonobacterales</taxon>
        <taxon>Ktedonobacteraceae</taxon>
        <taxon>Ktedonospora</taxon>
    </lineage>
</organism>
<keyword evidence="2" id="KW-1185">Reference proteome</keyword>
<dbReference type="RefSeq" id="WP_220199357.1">
    <property type="nucleotide sequence ID" value="NZ_BNJF01000008.1"/>
</dbReference>
<accession>A0A8J3I805</accession>
<dbReference type="AlphaFoldDB" id="A0A8J3I805"/>